<comment type="function">
    <text evidence="10">A helicase/nuclease that prepares dsDNA breaks (DSB) for recombinational DNA repair. Binds to DSBs and unwinds DNA via a highly rapid and processive ATP-dependent bidirectional helicase activity. Unwinds dsDNA until it encounters a Chi (crossover hotspot instigator) sequence from the 3' direction. Cuts ssDNA a few nucleotides 3' to the Chi site. The properties and activities of the enzyme are changed at Chi. The Chi-altered holoenzyme produces a long 3'-ssDNA overhang and facilitates RecA-binding to the ssDNA for homologous DNA recombination and repair. Holoenzyme degrades any linearized DNA that is unable to undergo homologous recombination. In the holoenzyme this subunit recognizes the wild-type Chi sequence, and when added to isolated RecB increases its ATP-dependent helicase processivity.</text>
</comment>
<accession>A0A5J6LCT3</accession>
<dbReference type="HAMAP" id="MF_01486">
    <property type="entry name" value="RecC"/>
    <property type="match status" value="1"/>
</dbReference>
<dbReference type="KEGG" id="nik:F5I99_08215"/>
<keyword evidence="2 10" id="KW-0547">Nucleotide-binding</keyword>
<comment type="similarity">
    <text evidence="10">Belongs to the RecC family.</text>
</comment>
<dbReference type="SUPFAM" id="SSF52540">
    <property type="entry name" value="P-loop containing nucleoside triphosphate hydrolases"/>
    <property type="match status" value="2"/>
</dbReference>
<dbReference type="Gene3D" id="1.10.486.10">
    <property type="entry name" value="PCRA, domain 4"/>
    <property type="match status" value="1"/>
</dbReference>
<evidence type="ECO:0000256" key="3">
    <source>
        <dbReference type="ARBA" id="ARBA00022763"/>
    </source>
</evidence>
<dbReference type="Proteomes" id="UP000325606">
    <property type="component" value="Chromosome"/>
</dbReference>
<evidence type="ECO:0000256" key="4">
    <source>
        <dbReference type="ARBA" id="ARBA00022801"/>
    </source>
</evidence>
<keyword evidence="5 10" id="KW-0347">Helicase</keyword>
<evidence type="ECO:0000256" key="8">
    <source>
        <dbReference type="ARBA" id="ARBA00023125"/>
    </source>
</evidence>
<dbReference type="Gene3D" id="1.10.10.160">
    <property type="match status" value="1"/>
</dbReference>
<gene>
    <name evidence="10 12" type="primary">recC</name>
    <name evidence="12" type="ORF">F5I99_08215</name>
</gene>
<dbReference type="NCBIfam" id="TIGR01450">
    <property type="entry name" value="recC"/>
    <property type="match status" value="1"/>
</dbReference>
<dbReference type="GO" id="GO:0003678">
    <property type="term" value="F:DNA helicase activity"/>
    <property type="evidence" value="ECO:0007669"/>
    <property type="project" value="UniProtKB-UniRule"/>
</dbReference>
<dbReference type="PIRSF" id="PIRSF000980">
    <property type="entry name" value="RecC"/>
    <property type="match status" value="1"/>
</dbReference>
<dbReference type="PANTHER" id="PTHR30591:SF1">
    <property type="entry name" value="RECBCD ENZYME SUBUNIT RECC"/>
    <property type="match status" value="1"/>
</dbReference>
<keyword evidence="4 10" id="KW-0378">Hydrolase</keyword>
<evidence type="ECO:0000256" key="5">
    <source>
        <dbReference type="ARBA" id="ARBA00022806"/>
    </source>
</evidence>
<keyword evidence="13" id="KW-1185">Reference proteome</keyword>
<keyword evidence="8 10" id="KW-0238">DNA-binding</keyword>
<evidence type="ECO:0000313" key="13">
    <source>
        <dbReference type="Proteomes" id="UP000325606"/>
    </source>
</evidence>
<proteinExistence type="inferred from homology"/>
<dbReference type="InterPro" id="IPR013986">
    <property type="entry name" value="DExx_box_DNA_helicase_dom_sf"/>
</dbReference>
<sequence>MGAIERVPNIKTKLADPLIPGFMVIQGNHLEELRHLMVSWTQHYPLKPLENEVILVQSNGIAQWLKLALAANSGDGAESGLGIAAGLQVMLPGRFIWQAYRQEFPQLPSASPFDKAPLTWRLLRLLSDLPALAARAPDPQVLQPLQHFLDQDPSVSRTWQLAARLADLYDQYQVYRADWLEAWLQGESVLITAAGERQPLKAEQAWQPLLWQWLNADIRQAHSEADFLSYASRSSVHQVFCQQLGEADANQPPTGFPRRIIVFGISSLPRQTLEVLEVLSQFSQVMLFVCNPSQHYWGDLIEGRELFKKAYQRNSERRVPDNLDEDQLHLHGHPLLAAWGRQGRDYLRLLDERDQPQSYQQHFERIDLFSSPGNETLLQQLQDDILELRTLSERQAMQIQVDVQDRSLSFMLAHSPQREVEILQDQLLAEFEAAQHSGEPLNPRDILVMVPDIQVYAAHIDAVFGKLDRDDPRYLPFHIADQGQRHKAPLLIALESLLHLPESRFSVTELLDLLDVPALRACFELDEVDLLSLKRWIQGANIRWGLDAEQREALDLPEGVSANTWRFGLKRMLLGYASGETSAWQGTVPYAEVAGLEAARLGPLVLLLDQLETAWHTLQQATHAGEWAARLQQLLQDFFVPQSELDQALLLKFEQQLTQWLEAIELAEASDLPLTLDVVREELLSGLDQPGLSQTFLAGSVNFATLMPMRAIPFRQVWLLGMNDGAYPRAVRPVDFDLMAQDYRPGDRSRREDDRYLFLEALLAAREKLVVSWVGRSARDNSVRPPSVLVGQLRDHLQSGWQGQTDDLLNELTIEHPLQPFSRRYFDQDAAAHAPFSYASEWLAVHQPISQAQSPLSLEPWQPETALSLSQLVQLMKQPIDSFYALRLQVPRTESIQVLRDTESFALDGLEVWQLRDRLLQSAILPAVDEDDFLQRVGDEVQRIQQEGLLVEGSLGQLQGQQLCQGLDAVYSDWLAERTEFSDALESQPVMYSAHSEWGVLSVEAMLEPLYQNPETGEVALLLLQSSGLIKQGRTRKWHNHLRGWLMHLLAHQSGLKLTTWIMTPEGKIRFAPLASAEQARACLDRLLQAAHATLQAPTPLSLDTAIAWLANRDDAAVPEFPEGKLQTKLLEALDKSLQQSRFFHQHCTGLEQLWAEGAFVQHAQALYGDFHQAVTAQKETRS</sequence>
<keyword evidence="3 10" id="KW-0227">DNA damage</keyword>
<dbReference type="GO" id="GO:0008854">
    <property type="term" value="F:exodeoxyribonuclease V activity"/>
    <property type="evidence" value="ECO:0007669"/>
    <property type="project" value="InterPro"/>
</dbReference>
<comment type="miscellaneous">
    <text evidence="10">In the RecBCD complex, RecB has a slow 3'-5' helicase, an exonuclease activity and loads RecA onto ssDNA, RecD has a fast 5'-3' helicase activity, while RecC stimulates the ATPase and processivity of the RecB helicase and contributes to recognition of the Chi site.</text>
</comment>
<evidence type="ECO:0000256" key="1">
    <source>
        <dbReference type="ARBA" id="ARBA00022722"/>
    </source>
</evidence>
<feature type="domain" description="RecC C-terminal" evidence="11">
    <location>
        <begin position="865"/>
        <end position="1113"/>
    </location>
</feature>
<dbReference type="GO" id="GO:0000724">
    <property type="term" value="P:double-strand break repair via homologous recombination"/>
    <property type="evidence" value="ECO:0007669"/>
    <property type="project" value="UniProtKB-UniRule"/>
</dbReference>
<keyword evidence="9 10" id="KW-0234">DNA repair</keyword>
<evidence type="ECO:0000256" key="10">
    <source>
        <dbReference type="HAMAP-Rule" id="MF_01486"/>
    </source>
</evidence>
<keyword evidence="7 10" id="KW-0067">ATP-binding</keyword>
<dbReference type="AlphaFoldDB" id="A0A5J6LCT3"/>
<name>A0A5J6LCT3_9GAMM</name>
<reference evidence="12 13" key="1">
    <citation type="submission" date="2019-09" db="EMBL/GenBank/DDBJ databases">
        <title>Nitrincola iocasae sp. nov., a bacterium isolated from the sediment collected at a cold seep field in South China Sea.</title>
        <authorList>
            <person name="Zhang H."/>
            <person name="Wang H."/>
            <person name="Li C."/>
        </authorList>
    </citation>
    <scope>NUCLEOTIDE SEQUENCE [LARGE SCALE GENOMIC DNA]</scope>
    <source>
        <strain evidence="12 13">KXZD1103</strain>
    </source>
</reference>
<dbReference type="Gene3D" id="3.40.50.300">
    <property type="entry name" value="P-loop containing nucleotide triphosphate hydrolases"/>
    <property type="match status" value="1"/>
</dbReference>
<protein>
    <recommendedName>
        <fullName evidence="10">RecBCD enzyme subunit RecC</fullName>
    </recommendedName>
    <alternativeName>
        <fullName evidence="10">Exonuclease V subunit RecC</fullName>
        <shortName evidence="10">ExoV subunit RecC</shortName>
    </alternativeName>
    <alternativeName>
        <fullName evidence="10">Helicase/nuclease RecBCD subunit RecC</fullName>
    </alternativeName>
</protein>
<dbReference type="SUPFAM" id="SSF52980">
    <property type="entry name" value="Restriction endonuclease-like"/>
    <property type="match status" value="1"/>
</dbReference>
<dbReference type="Pfam" id="PF04257">
    <property type="entry name" value="Exonuc_V_gamma"/>
    <property type="match status" value="1"/>
</dbReference>
<evidence type="ECO:0000256" key="2">
    <source>
        <dbReference type="ARBA" id="ARBA00022741"/>
    </source>
</evidence>
<dbReference type="InterPro" id="IPR011335">
    <property type="entry name" value="Restrct_endonuc-II-like"/>
</dbReference>
<dbReference type="Gene3D" id="3.40.50.10930">
    <property type="match status" value="1"/>
</dbReference>
<dbReference type="GO" id="GO:0009338">
    <property type="term" value="C:exodeoxyribonuclease V complex"/>
    <property type="evidence" value="ECO:0007669"/>
    <property type="project" value="InterPro"/>
</dbReference>
<dbReference type="GO" id="GO:0005524">
    <property type="term" value="F:ATP binding"/>
    <property type="evidence" value="ECO:0007669"/>
    <property type="project" value="UniProtKB-UniRule"/>
</dbReference>
<dbReference type="Pfam" id="PF17946">
    <property type="entry name" value="RecC_C"/>
    <property type="match status" value="1"/>
</dbReference>
<evidence type="ECO:0000256" key="7">
    <source>
        <dbReference type="ARBA" id="ARBA00022840"/>
    </source>
</evidence>
<evidence type="ECO:0000259" key="11">
    <source>
        <dbReference type="Pfam" id="PF17946"/>
    </source>
</evidence>
<dbReference type="InterPro" id="IPR006697">
    <property type="entry name" value="RecC"/>
</dbReference>
<keyword evidence="1 10" id="KW-0540">Nuclease</keyword>
<evidence type="ECO:0000256" key="6">
    <source>
        <dbReference type="ARBA" id="ARBA00022839"/>
    </source>
</evidence>
<evidence type="ECO:0000313" key="12">
    <source>
        <dbReference type="EMBL" id="QEW06494.1"/>
    </source>
</evidence>
<dbReference type="InterPro" id="IPR041500">
    <property type="entry name" value="RecC_C"/>
</dbReference>
<comment type="subunit">
    <text evidence="10">Heterotrimer of RecB, RecC and RecD. All subunits contribute to DNA-binding.</text>
</comment>
<dbReference type="EMBL" id="CP044222">
    <property type="protein sequence ID" value="QEW06494.1"/>
    <property type="molecule type" value="Genomic_DNA"/>
</dbReference>
<dbReference type="Gene3D" id="1.10.10.990">
    <property type="match status" value="1"/>
</dbReference>
<dbReference type="PANTHER" id="PTHR30591">
    <property type="entry name" value="RECBCD ENZYME SUBUNIT RECC"/>
    <property type="match status" value="1"/>
</dbReference>
<evidence type="ECO:0000256" key="9">
    <source>
        <dbReference type="ARBA" id="ARBA00023204"/>
    </source>
</evidence>
<organism evidence="12 13">
    <name type="scientific">Nitrincola iocasae</name>
    <dbReference type="NCBI Taxonomy" id="2614693"/>
    <lineage>
        <taxon>Bacteria</taxon>
        <taxon>Pseudomonadati</taxon>
        <taxon>Pseudomonadota</taxon>
        <taxon>Gammaproteobacteria</taxon>
        <taxon>Oceanospirillales</taxon>
        <taxon>Oceanospirillaceae</taxon>
        <taxon>Nitrincola</taxon>
    </lineage>
</organism>
<dbReference type="InterPro" id="IPR027417">
    <property type="entry name" value="P-loop_NTPase"/>
</dbReference>
<keyword evidence="6 10" id="KW-0269">Exonuclease</keyword>
<dbReference type="GO" id="GO:0003677">
    <property type="term" value="F:DNA binding"/>
    <property type="evidence" value="ECO:0007669"/>
    <property type="project" value="UniProtKB-UniRule"/>
</dbReference>